<dbReference type="AlphaFoldDB" id="A0A679JFX5"/>
<reference evidence="2" key="1">
    <citation type="submission" date="2019-12" db="EMBL/GenBank/DDBJ databases">
        <authorList>
            <person name="Cremers G."/>
        </authorList>
    </citation>
    <scope>NUCLEOTIDE SEQUENCE</scope>
    <source>
        <strain evidence="2">Vvax</strain>
    </source>
</reference>
<evidence type="ECO:0000256" key="1">
    <source>
        <dbReference type="SAM" id="MobiDB-lite"/>
    </source>
</evidence>
<dbReference type="RefSeq" id="WP_339095056.1">
    <property type="nucleotide sequence ID" value="NZ_LR743508.1"/>
</dbReference>
<dbReference type="EMBL" id="LR743508">
    <property type="protein sequence ID" value="CAA2110491.1"/>
    <property type="molecule type" value="Genomic_DNA"/>
</dbReference>
<protein>
    <recommendedName>
        <fullName evidence="3">YbaB/EbfC family DNA-binding protein</fullName>
    </recommendedName>
</protein>
<gene>
    <name evidence="2" type="ORF">VVAX_06730</name>
</gene>
<accession>A0A679JFX5</accession>
<feature type="region of interest" description="Disordered" evidence="1">
    <location>
        <begin position="1"/>
        <end position="22"/>
    </location>
</feature>
<sequence length="169" mass="18160">MTASFPSSPSSSPKTGAAAKPAGRSFPFWDRARVALGWFGLGLASAAALLSPPAQAQQQVPQHWIRYANLAGGQLQATLSDPASETVMRLHAWMQARMLKEGQPTPPAPVVVRVWVAPSGRIERVAFDSLGDAQADTDLRTLLVAQPLAEPPPRDMRQPMVLQLTLSMI</sequence>
<organism evidence="2">
    <name type="scientific">Variovorax paradoxus</name>
    <dbReference type="NCBI Taxonomy" id="34073"/>
    <lineage>
        <taxon>Bacteria</taxon>
        <taxon>Pseudomonadati</taxon>
        <taxon>Pseudomonadota</taxon>
        <taxon>Betaproteobacteria</taxon>
        <taxon>Burkholderiales</taxon>
        <taxon>Comamonadaceae</taxon>
        <taxon>Variovorax</taxon>
    </lineage>
</organism>
<name>A0A679JFX5_VARPD</name>
<proteinExistence type="predicted"/>
<evidence type="ECO:0000313" key="2">
    <source>
        <dbReference type="EMBL" id="CAA2110491.1"/>
    </source>
</evidence>
<evidence type="ECO:0008006" key="3">
    <source>
        <dbReference type="Google" id="ProtNLM"/>
    </source>
</evidence>